<evidence type="ECO:0000313" key="11">
    <source>
        <dbReference type="Proteomes" id="UP000823896"/>
    </source>
</evidence>
<feature type="transmembrane region" description="Helical" evidence="9">
    <location>
        <begin position="590"/>
        <end position="616"/>
    </location>
</feature>
<reference evidence="10" key="2">
    <citation type="submission" date="2021-04" db="EMBL/GenBank/DDBJ databases">
        <authorList>
            <person name="Gilroy R."/>
        </authorList>
    </citation>
    <scope>NUCLEOTIDE SEQUENCE</scope>
    <source>
        <strain evidence="10">CHK187-11901</strain>
    </source>
</reference>
<keyword evidence="6" id="KW-0406">Ion transport</keyword>
<dbReference type="InterPro" id="IPR002490">
    <property type="entry name" value="V-ATPase_116kDa_su"/>
</dbReference>
<keyword evidence="8" id="KW-0175">Coiled coil</keyword>
<feature type="transmembrane region" description="Helical" evidence="9">
    <location>
        <begin position="389"/>
        <end position="408"/>
    </location>
</feature>
<evidence type="ECO:0000313" key="10">
    <source>
        <dbReference type="EMBL" id="HJC37190.1"/>
    </source>
</evidence>
<protein>
    <submittedName>
        <fullName evidence="10">V-type ATP synthase subunit I</fullName>
    </submittedName>
</protein>
<feature type="transmembrane region" description="Helical" evidence="9">
    <location>
        <begin position="436"/>
        <end position="458"/>
    </location>
</feature>
<organism evidence="10 11">
    <name type="scientific">Candidatus Merdibacter merdavium</name>
    <dbReference type="NCBI Taxonomy" id="2838692"/>
    <lineage>
        <taxon>Bacteria</taxon>
        <taxon>Bacillati</taxon>
        <taxon>Bacillota</taxon>
        <taxon>Erysipelotrichia</taxon>
        <taxon>Erysipelotrichales</taxon>
        <taxon>Erysipelotrichaceae</taxon>
        <taxon>Merdibacter</taxon>
    </lineage>
</organism>
<accession>A0A9D2NTN8</accession>
<dbReference type="GO" id="GO:0046961">
    <property type="term" value="F:proton-transporting ATPase activity, rotational mechanism"/>
    <property type="evidence" value="ECO:0007669"/>
    <property type="project" value="InterPro"/>
</dbReference>
<evidence type="ECO:0000256" key="9">
    <source>
        <dbReference type="SAM" id="Phobius"/>
    </source>
</evidence>
<evidence type="ECO:0000256" key="3">
    <source>
        <dbReference type="ARBA" id="ARBA00022448"/>
    </source>
</evidence>
<name>A0A9D2NTN8_9FIRM</name>
<evidence type="ECO:0000256" key="2">
    <source>
        <dbReference type="ARBA" id="ARBA00009904"/>
    </source>
</evidence>
<dbReference type="PANTHER" id="PTHR11629:SF63">
    <property type="entry name" value="V-TYPE PROTON ATPASE SUBUNIT A"/>
    <property type="match status" value="1"/>
</dbReference>
<feature type="transmembrane region" description="Helical" evidence="9">
    <location>
        <begin position="354"/>
        <end position="377"/>
    </location>
</feature>
<evidence type="ECO:0000256" key="1">
    <source>
        <dbReference type="ARBA" id="ARBA00004141"/>
    </source>
</evidence>
<dbReference type="GO" id="GO:0033179">
    <property type="term" value="C:proton-transporting V-type ATPase, V0 domain"/>
    <property type="evidence" value="ECO:0007669"/>
    <property type="project" value="InterPro"/>
</dbReference>
<dbReference type="GO" id="GO:0051117">
    <property type="term" value="F:ATPase binding"/>
    <property type="evidence" value="ECO:0007669"/>
    <property type="project" value="TreeGrafter"/>
</dbReference>
<dbReference type="AlphaFoldDB" id="A0A9D2NTN8"/>
<proteinExistence type="inferred from homology"/>
<feature type="transmembrane region" description="Helical" evidence="9">
    <location>
        <begin position="505"/>
        <end position="524"/>
    </location>
</feature>
<sequence length="642" mass="72763">MAIAKMKLITISAEKEHLLDVLQKFIDLDYFHPEPASKFIDSVHGLSSMDEENPVAELSARFQEICSDMGLEALEAADVRRRDYDMQRIRDYIEKIDQKYENAVSVKKDLQTVIQENEDALVQVRNIESIDLNLDDLFECRYIKIRFGRLPLDSVKKLQYYRNRPFVFKSFSQDDTYSWCLYMTTQKYEGDVDNMFSSLYFERIRIPEFVHGTPEKAQETLQDEIDSDRRQLQHVEEVIASLKAECSENFAKIRGELNFLNRMHSARKYVVGLGERFSITGFIDAADVERLKDTFSELKEVEIEVRPAHSDKRLDPPTKLKNGWFARPFLMFVEMYGIPDYDGIDPVPIVALTYSLLFGIMFGDVGQGIVVILAGLLLSKWKGMKLGEVMMRIGIFSTIFGLVFGSVFGNETMLDPLYHALLGIDGRPINVMSSDFILVLLMIAVGIGAVLNLFCMVLNMRLQLRRKNMGEFLFSQNGVAGFIFYGSVVAAAALFVAGINVLNPIYIVILIVLPLLCVFLKEPLTRKLHKEAMFPEGFGAFFMEGFFELFEVCLSYVTNTISYLRVGGFVLSHAGMMMAVTMIMGMCSGVAAAAVGIFGNVLVMCLEGLVVGIQALRLEFYEMFSRYFEGNGTAFRTMEQIG</sequence>
<feature type="transmembrane region" description="Helical" evidence="9">
    <location>
        <begin position="563"/>
        <end position="583"/>
    </location>
</feature>
<dbReference type="EMBL" id="DWWM01000056">
    <property type="protein sequence ID" value="HJC37190.1"/>
    <property type="molecule type" value="Genomic_DNA"/>
</dbReference>
<reference evidence="10" key="1">
    <citation type="journal article" date="2021" name="PeerJ">
        <title>Extensive microbial diversity within the chicken gut microbiome revealed by metagenomics and culture.</title>
        <authorList>
            <person name="Gilroy R."/>
            <person name="Ravi A."/>
            <person name="Getino M."/>
            <person name="Pursley I."/>
            <person name="Horton D.L."/>
            <person name="Alikhan N.F."/>
            <person name="Baker D."/>
            <person name="Gharbi K."/>
            <person name="Hall N."/>
            <person name="Watson M."/>
            <person name="Adriaenssens E.M."/>
            <person name="Foster-Nyarko E."/>
            <person name="Jarju S."/>
            <person name="Secka A."/>
            <person name="Antonio M."/>
            <person name="Oren A."/>
            <person name="Chaudhuri R.R."/>
            <person name="La Ragione R."/>
            <person name="Hildebrand F."/>
            <person name="Pallen M.J."/>
        </authorList>
    </citation>
    <scope>NUCLEOTIDE SEQUENCE</scope>
    <source>
        <strain evidence="10">CHK187-11901</strain>
    </source>
</reference>
<keyword evidence="7 9" id="KW-0472">Membrane</keyword>
<keyword evidence="5 9" id="KW-1133">Transmembrane helix</keyword>
<comment type="caution">
    <text evidence="10">The sequence shown here is derived from an EMBL/GenBank/DDBJ whole genome shotgun (WGS) entry which is preliminary data.</text>
</comment>
<dbReference type="GO" id="GO:0016471">
    <property type="term" value="C:vacuolar proton-transporting V-type ATPase complex"/>
    <property type="evidence" value="ECO:0007669"/>
    <property type="project" value="TreeGrafter"/>
</dbReference>
<keyword evidence="4 9" id="KW-0812">Transmembrane</keyword>
<feature type="coiled-coil region" evidence="8">
    <location>
        <begin position="218"/>
        <end position="245"/>
    </location>
</feature>
<keyword evidence="3" id="KW-0813">Transport</keyword>
<evidence type="ECO:0000256" key="7">
    <source>
        <dbReference type="ARBA" id="ARBA00023136"/>
    </source>
</evidence>
<comment type="subcellular location">
    <subcellularLocation>
        <location evidence="1">Membrane</location>
        <topology evidence="1">Multi-pass membrane protein</topology>
    </subcellularLocation>
</comment>
<evidence type="ECO:0000256" key="5">
    <source>
        <dbReference type="ARBA" id="ARBA00022989"/>
    </source>
</evidence>
<feature type="transmembrane region" description="Helical" evidence="9">
    <location>
        <begin position="479"/>
        <end position="499"/>
    </location>
</feature>
<evidence type="ECO:0000256" key="4">
    <source>
        <dbReference type="ARBA" id="ARBA00022692"/>
    </source>
</evidence>
<gene>
    <name evidence="10" type="ORF">H9702_08710</name>
</gene>
<comment type="similarity">
    <text evidence="2">Belongs to the V-ATPase 116 kDa subunit family.</text>
</comment>
<dbReference type="Proteomes" id="UP000823896">
    <property type="component" value="Unassembled WGS sequence"/>
</dbReference>
<dbReference type="Pfam" id="PF01496">
    <property type="entry name" value="V_ATPase_I"/>
    <property type="match status" value="1"/>
</dbReference>
<evidence type="ECO:0000256" key="6">
    <source>
        <dbReference type="ARBA" id="ARBA00023065"/>
    </source>
</evidence>
<evidence type="ECO:0000256" key="8">
    <source>
        <dbReference type="SAM" id="Coils"/>
    </source>
</evidence>
<dbReference type="GO" id="GO:0007035">
    <property type="term" value="P:vacuolar acidification"/>
    <property type="evidence" value="ECO:0007669"/>
    <property type="project" value="TreeGrafter"/>
</dbReference>
<dbReference type="PANTHER" id="PTHR11629">
    <property type="entry name" value="VACUOLAR PROTON ATPASES"/>
    <property type="match status" value="1"/>
</dbReference>